<name>A0AAE0V0N5_9TELE</name>
<feature type="domain" description="IF rod" evidence="4">
    <location>
        <begin position="55"/>
        <end position="380"/>
    </location>
</feature>
<evidence type="ECO:0000313" key="6">
    <source>
        <dbReference type="Proteomes" id="UP001274896"/>
    </source>
</evidence>
<keyword evidence="6" id="KW-1185">Reference proteome</keyword>
<dbReference type="Proteomes" id="UP001274896">
    <property type="component" value="Unassembled WGS sequence"/>
</dbReference>
<dbReference type="InterPro" id="IPR039008">
    <property type="entry name" value="IF_rod_dom"/>
</dbReference>
<dbReference type="PROSITE" id="PS51842">
    <property type="entry name" value="IF_ROD_2"/>
    <property type="match status" value="1"/>
</dbReference>
<keyword evidence="1" id="KW-0403">Intermediate filament</keyword>
<gene>
    <name evidence="5" type="ORF">QTP70_023319</name>
</gene>
<evidence type="ECO:0000256" key="1">
    <source>
        <dbReference type="ARBA" id="ARBA00022754"/>
    </source>
</evidence>
<sequence>MQQNIKMSLMTKTLSVYGGAGGKGTCISSYKPAFFYEICQYKPADDFTFYSLDNNKTTMQNLNDRLAFYIQKVQSLKSSSADLQRKINEWSASRTLVSRDYSAYLATIKSLQDQIQEMSKSNKEIVQKIKNANLAAEDFQNMYKTELAFRRSAEMDTAYNRKEMDEITLSRSTLEMEYESLMEECILLQKTHKEEKAQIQAQAEHQVNISIDAAPSTDLYKTLTKIRERYEDLVAKNRKSLEAWYQKKISALDKKFTEENDDLKNATTEVRILKTKFHKLQIERESQESLSLFLKASLQEYETRYGVQLANFQKIITDLKSELKQIHANITAKKKEYDTLESEIKQYSLLLEAEGSDLQVACKKITVVKVVERRESITIQ</sequence>
<dbReference type="Gene3D" id="1.20.5.500">
    <property type="entry name" value="Single helix bin"/>
    <property type="match status" value="1"/>
</dbReference>
<keyword evidence="2 3" id="KW-0175">Coiled coil</keyword>
<dbReference type="Gene3D" id="1.20.5.1160">
    <property type="entry name" value="Vasodilator-stimulated phosphoprotein"/>
    <property type="match status" value="1"/>
</dbReference>
<dbReference type="Pfam" id="PF00038">
    <property type="entry name" value="Filament"/>
    <property type="match status" value="1"/>
</dbReference>
<protein>
    <recommendedName>
        <fullName evidence="4">IF rod domain-containing protein</fullName>
    </recommendedName>
</protein>
<feature type="coiled-coil region" evidence="3">
    <location>
        <begin position="309"/>
        <end position="350"/>
    </location>
</feature>
<dbReference type="InterPro" id="IPR002957">
    <property type="entry name" value="Keratin_I"/>
</dbReference>
<evidence type="ECO:0000256" key="2">
    <source>
        <dbReference type="ARBA" id="ARBA00023054"/>
    </source>
</evidence>
<dbReference type="GO" id="GO:0005198">
    <property type="term" value="F:structural molecule activity"/>
    <property type="evidence" value="ECO:0007669"/>
    <property type="project" value="InterPro"/>
</dbReference>
<evidence type="ECO:0000313" key="5">
    <source>
        <dbReference type="EMBL" id="KAK3533537.1"/>
    </source>
</evidence>
<dbReference type="Gene3D" id="1.20.5.170">
    <property type="match status" value="1"/>
</dbReference>
<proteinExistence type="predicted"/>
<reference evidence="5" key="1">
    <citation type="submission" date="2023-06" db="EMBL/GenBank/DDBJ databases">
        <title>Male Hemibagrus guttatus genome.</title>
        <authorList>
            <person name="Bian C."/>
        </authorList>
    </citation>
    <scope>NUCLEOTIDE SEQUENCE</scope>
    <source>
        <strain evidence="5">Male_cb2023</strain>
        <tissue evidence="5">Muscle</tissue>
    </source>
</reference>
<comment type="caution">
    <text evidence="5">The sequence shown here is derived from an EMBL/GenBank/DDBJ whole genome shotgun (WGS) entry which is preliminary data.</text>
</comment>
<dbReference type="EMBL" id="JAUCMX010000010">
    <property type="protein sequence ID" value="KAK3533537.1"/>
    <property type="molecule type" value="Genomic_DNA"/>
</dbReference>
<dbReference type="SUPFAM" id="SSF64593">
    <property type="entry name" value="Intermediate filament protein, coiled coil region"/>
    <property type="match status" value="2"/>
</dbReference>
<organism evidence="5 6">
    <name type="scientific">Hemibagrus guttatus</name>
    <dbReference type="NCBI Taxonomy" id="175788"/>
    <lineage>
        <taxon>Eukaryota</taxon>
        <taxon>Metazoa</taxon>
        <taxon>Chordata</taxon>
        <taxon>Craniata</taxon>
        <taxon>Vertebrata</taxon>
        <taxon>Euteleostomi</taxon>
        <taxon>Actinopterygii</taxon>
        <taxon>Neopterygii</taxon>
        <taxon>Teleostei</taxon>
        <taxon>Ostariophysi</taxon>
        <taxon>Siluriformes</taxon>
        <taxon>Bagridae</taxon>
        <taxon>Hemibagrus</taxon>
    </lineage>
</organism>
<evidence type="ECO:0000259" key="4">
    <source>
        <dbReference type="PROSITE" id="PS51842"/>
    </source>
</evidence>
<dbReference type="PANTHER" id="PTHR23239">
    <property type="entry name" value="INTERMEDIATE FILAMENT"/>
    <property type="match status" value="1"/>
</dbReference>
<dbReference type="PANTHER" id="PTHR23239:SF180">
    <property type="entry name" value="KERATIN, TYPE I CYTOSKELETAL 17"/>
    <property type="match status" value="1"/>
</dbReference>
<dbReference type="SMART" id="SM01391">
    <property type="entry name" value="Filament"/>
    <property type="match status" value="1"/>
</dbReference>
<evidence type="ECO:0000256" key="3">
    <source>
        <dbReference type="SAM" id="Coils"/>
    </source>
</evidence>
<dbReference type="GO" id="GO:0005882">
    <property type="term" value="C:intermediate filament"/>
    <property type="evidence" value="ECO:0007669"/>
    <property type="project" value="UniProtKB-KW"/>
</dbReference>
<accession>A0AAE0V0N5</accession>
<dbReference type="AlphaFoldDB" id="A0AAE0V0N5"/>
<feature type="coiled-coil region" evidence="3">
    <location>
        <begin position="108"/>
        <end position="184"/>
    </location>
</feature>
<dbReference type="PRINTS" id="PR01248">
    <property type="entry name" value="TYPE1KERATIN"/>
</dbReference>